<feature type="transmembrane region" description="Helical" evidence="1">
    <location>
        <begin position="203"/>
        <end position="224"/>
    </location>
</feature>
<dbReference type="Proteomes" id="UP000258613">
    <property type="component" value="Chromosome"/>
</dbReference>
<evidence type="ECO:0000313" key="5">
    <source>
        <dbReference type="Proteomes" id="UP000258707"/>
    </source>
</evidence>
<dbReference type="InterPro" id="IPR036286">
    <property type="entry name" value="LexA/Signal_pep-like_sf"/>
</dbReference>
<gene>
    <name evidence="2" type="ORF">AArc1_3363</name>
    <name evidence="3" type="ORF">AArcMg_3425</name>
</gene>
<keyword evidence="1" id="KW-1133">Transmembrane helix</keyword>
<keyword evidence="4" id="KW-1185">Reference proteome</keyword>
<name>A0A346PV59_9EURY</name>
<dbReference type="GO" id="GO:0009003">
    <property type="term" value="F:signal peptidase activity"/>
    <property type="evidence" value="ECO:0007669"/>
    <property type="project" value="UniProtKB-EC"/>
</dbReference>
<feature type="transmembrane region" description="Helical" evidence="1">
    <location>
        <begin position="163"/>
        <end position="183"/>
    </location>
</feature>
<evidence type="ECO:0000313" key="3">
    <source>
        <dbReference type="EMBL" id="AXR83404.1"/>
    </source>
</evidence>
<evidence type="ECO:0000313" key="2">
    <source>
        <dbReference type="EMBL" id="AXR79661.1"/>
    </source>
</evidence>
<dbReference type="EMBL" id="CP024047">
    <property type="protein sequence ID" value="AXR79661.1"/>
    <property type="molecule type" value="Genomic_DNA"/>
</dbReference>
<reference evidence="3" key="3">
    <citation type="journal article" date="2019" name="Int. J. Syst. Evol. Microbiol.">
        <title>Natronolimnobius sulfurireducens sp. nov. and Halalkaliarchaeum desulfuricum gen. nov., sp. nov., the first sulfur-respiring alkaliphilic haloarchaea from hypersaline alkaline lakes.</title>
        <authorList>
            <person name="Sorokin D.Y."/>
            <person name="Yakimov M."/>
            <person name="Messina E."/>
            <person name="Merkel A.Y."/>
            <person name="Bale N.J."/>
            <person name="Sinninghe Damste J.S."/>
        </authorList>
    </citation>
    <scope>NUCLEOTIDE SEQUENCE</scope>
    <source>
        <strain evidence="3">AArc-Mg</strain>
        <strain evidence="2">AArc1</strain>
    </source>
</reference>
<dbReference type="Proteomes" id="UP000258707">
    <property type="component" value="Chromosome"/>
</dbReference>
<keyword evidence="1" id="KW-0472">Membrane</keyword>
<dbReference type="RefSeq" id="WP_117365574.1">
    <property type="nucleotide sequence ID" value="NZ_CP024047.1"/>
</dbReference>
<dbReference type="EC" id="3.4.21.89" evidence="3"/>
<feature type="transmembrane region" description="Helical" evidence="1">
    <location>
        <begin position="330"/>
        <end position="358"/>
    </location>
</feature>
<dbReference type="SUPFAM" id="SSF51306">
    <property type="entry name" value="LexA/Signal peptidase"/>
    <property type="match status" value="1"/>
</dbReference>
<dbReference type="AlphaFoldDB" id="A0A346PV59"/>
<accession>A0A346PJG6</accession>
<dbReference type="CDD" id="cd06462">
    <property type="entry name" value="Peptidase_S24_S26"/>
    <property type="match status" value="1"/>
</dbReference>
<evidence type="ECO:0000256" key="1">
    <source>
        <dbReference type="SAM" id="Phobius"/>
    </source>
</evidence>
<organism evidence="3 4">
    <name type="scientific">Natrarchaeobaculum sulfurireducens</name>
    <dbReference type="NCBI Taxonomy" id="2044521"/>
    <lineage>
        <taxon>Archaea</taxon>
        <taxon>Methanobacteriati</taxon>
        <taxon>Methanobacteriota</taxon>
        <taxon>Stenosarchaea group</taxon>
        <taxon>Halobacteria</taxon>
        <taxon>Halobacteriales</taxon>
        <taxon>Natrialbaceae</taxon>
        <taxon>Natrarchaeobaculum</taxon>
    </lineage>
</organism>
<reference evidence="4" key="2">
    <citation type="submission" date="2018-02" db="EMBL/GenBank/DDBJ databases">
        <title>Phenotypic and genomic properties of facultatively anaerobic sulfur-reducing natronoarchaea from hypersaline soda lakes.</title>
        <authorList>
            <person name="Sorokin D.Y."/>
            <person name="Kublanov I.V."/>
            <person name="Roman P."/>
            <person name="Sinninghe Damste J.S."/>
            <person name="Golyshin P.N."/>
            <person name="Rojo D."/>
            <person name="Ciordia S."/>
            <person name="Mena M.D.C."/>
            <person name="Ferrer M."/>
            <person name="Messina E."/>
            <person name="Smedile F."/>
            <person name="La Spada G."/>
            <person name="La Cono V."/>
            <person name="Yakimov M.M."/>
        </authorList>
    </citation>
    <scope>NUCLEOTIDE SEQUENCE [LARGE SCALE GENOMIC DNA]</scope>
    <source>
        <strain evidence="4">AArc-Mg</strain>
    </source>
</reference>
<reference evidence="5" key="1">
    <citation type="submission" date="2017-10" db="EMBL/GenBank/DDBJ databases">
        <title>Phenotypic and genomic properties of facultatively anaerobic sulfur-reducing natronoarchaea from hypersaline soda lakes.</title>
        <authorList>
            <person name="Sorokin D.Y."/>
            <person name="Kublanov I.V."/>
            <person name="Roman P."/>
            <person name="Sinninghe Damste J.S."/>
            <person name="Golyshin P.N."/>
            <person name="Rojo D."/>
            <person name="Ciordia S."/>
            <person name="Mena Md.C."/>
            <person name="Ferrer M."/>
            <person name="Messina E."/>
            <person name="Smedile F."/>
            <person name="La Spada G."/>
            <person name="La Cono V."/>
            <person name="Yakimov M.M."/>
        </authorList>
    </citation>
    <scope>NUCLEOTIDE SEQUENCE [LARGE SCALE GENOMIC DNA]</scope>
    <source>
        <strain evidence="5">AArc1</strain>
    </source>
</reference>
<dbReference type="KEGG" id="nan:AArc1_3363"/>
<protein>
    <submittedName>
        <fullName evidence="3">Signal peptidase I</fullName>
        <ecNumber evidence="3">3.4.21.89</ecNumber>
    </submittedName>
</protein>
<dbReference type="KEGG" id="nag:AArcMg_3425"/>
<dbReference type="OrthoDB" id="50404at2157"/>
<dbReference type="EMBL" id="CP027033">
    <property type="protein sequence ID" value="AXR83404.1"/>
    <property type="molecule type" value="Genomic_DNA"/>
</dbReference>
<proteinExistence type="predicted"/>
<keyword evidence="1" id="KW-0812">Transmembrane</keyword>
<dbReference type="GeneID" id="37643912"/>
<accession>A0A346PV59</accession>
<evidence type="ECO:0000313" key="4">
    <source>
        <dbReference type="Proteomes" id="UP000258613"/>
    </source>
</evidence>
<sequence>MNPRDLTQYAVAAVLATLIVVLLFGQLLGQPFLVFVETGSMSPTLEPNDGFVAIPALFAGEVEPGDVIVFDSRELGGGEVTTHRVEAVTGEGYLTKGDANPFLDQDGDEPPVAHGQVRSVALQLDGDLVVIPGLGATVTAVSGTVESVQERVLTPFGIDPPDIRTVSTTILVLGLALYIMSAIRWTADRRARRRSDDSPLQNALVLIAILTLVVIVPVNASMLLPSGTYQYELVSSTSPTDDEWVAGVGDSTDVTYVMRNSGHLPVITVLEPASDGVDPPDGYTYIPRGTTVETSVTMHAPDETGVHLRFVSEYRYLVVLPPSLIAALHAIHPVVALAAINATVAGAVIAVSFTTLGTDRIKVRSKRRELTLVERLKRRLPPPPRW</sequence>
<keyword evidence="3" id="KW-0378">Hydrolase</keyword>